<keyword evidence="1" id="KW-1133">Transmembrane helix</keyword>
<evidence type="ECO:0000313" key="3">
    <source>
        <dbReference type="EMBL" id="SDX52458.1"/>
    </source>
</evidence>
<dbReference type="EMBL" id="FNNZ01000033">
    <property type="protein sequence ID" value="SDX52458.1"/>
    <property type="molecule type" value="Genomic_DNA"/>
</dbReference>
<feature type="domain" description="Urease accessory protein UreH-like transmembrane" evidence="2">
    <location>
        <begin position="7"/>
        <end position="234"/>
    </location>
</feature>
<name>A0A1H3CEY4_THIRO</name>
<keyword evidence="4" id="KW-1185">Reference proteome</keyword>
<proteinExistence type="predicted"/>
<accession>A0A1H3CEY4</accession>
<organism evidence="3 4">
    <name type="scientific">Thiocapsa roseopersicina</name>
    <dbReference type="NCBI Taxonomy" id="1058"/>
    <lineage>
        <taxon>Bacteria</taxon>
        <taxon>Pseudomonadati</taxon>
        <taxon>Pseudomonadota</taxon>
        <taxon>Gammaproteobacteria</taxon>
        <taxon>Chromatiales</taxon>
        <taxon>Chromatiaceae</taxon>
        <taxon>Thiocapsa</taxon>
    </lineage>
</organism>
<reference evidence="4" key="1">
    <citation type="submission" date="2016-10" db="EMBL/GenBank/DDBJ databases">
        <authorList>
            <person name="Varghese N."/>
            <person name="Submissions S."/>
        </authorList>
    </citation>
    <scope>NUCLEOTIDE SEQUENCE [LARGE SCALE GENOMIC DNA]</scope>
    <source>
        <strain evidence="4">DSM 217</strain>
    </source>
</reference>
<dbReference type="InterPro" id="IPR039447">
    <property type="entry name" value="UreH-like_TM_dom"/>
</dbReference>
<feature type="transmembrane region" description="Helical" evidence="1">
    <location>
        <begin position="132"/>
        <end position="152"/>
    </location>
</feature>
<dbReference type="PANTHER" id="PTHR42208">
    <property type="entry name" value="HEAVY METAL TRANSPORTER-RELATED"/>
    <property type="match status" value="1"/>
</dbReference>
<keyword evidence="1" id="KW-0812">Transmembrane</keyword>
<feature type="transmembrane region" description="Helical" evidence="1">
    <location>
        <begin position="85"/>
        <end position="104"/>
    </location>
</feature>
<protein>
    <recommendedName>
        <fullName evidence="2">Urease accessory protein UreH-like transmembrane domain-containing protein</fullName>
    </recommendedName>
</protein>
<dbReference type="OrthoDB" id="9798690at2"/>
<feature type="transmembrane region" description="Helical" evidence="1">
    <location>
        <begin position="164"/>
        <end position="188"/>
    </location>
</feature>
<dbReference type="PANTHER" id="PTHR42208:SF1">
    <property type="entry name" value="HEAVY METAL TRANSPORTER"/>
    <property type="match status" value="1"/>
</dbReference>
<dbReference type="Proteomes" id="UP000198816">
    <property type="component" value="Unassembled WGS sequence"/>
</dbReference>
<feature type="transmembrane region" description="Helical" evidence="1">
    <location>
        <begin position="6"/>
        <end position="30"/>
    </location>
</feature>
<dbReference type="AlphaFoldDB" id="A0A1H3CEY4"/>
<evidence type="ECO:0000313" key="4">
    <source>
        <dbReference type="Proteomes" id="UP000198816"/>
    </source>
</evidence>
<dbReference type="STRING" id="1058.SAMN05421783_13328"/>
<feature type="transmembrane region" description="Helical" evidence="1">
    <location>
        <begin position="51"/>
        <end position="73"/>
    </location>
</feature>
<dbReference type="RefSeq" id="WP_093037571.1">
    <property type="nucleotide sequence ID" value="NZ_FNNZ01000033.1"/>
</dbReference>
<evidence type="ECO:0000256" key="1">
    <source>
        <dbReference type="SAM" id="Phobius"/>
    </source>
</evidence>
<evidence type="ECO:0000259" key="2">
    <source>
        <dbReference type="Pfam" id="PF13386"/>
    </source>
</evidence>
<keyword evidence="1" id="KW-0472">Membrane</keyword>
<feature type="transmembrane region" description="Helical" evidence="1">
    <location>
        <begin position="224"/>
        <end position="244"/>
    </location>
</feature>
<sequence length="251" mass="25963">MEYYLLILLAGLAGSMHCVGMCGGFACILGRDGRGRLATLARHLVYNLGRVTSYCFMGVCVGYLGLLLVGHGGDDTWGSLAQRTLALLSGMLMLYIGLQFLGVMPRPAGPLAGFDWLASGLRQLTRSTRPGAPLALGVLNGFLPCPLVYAFLAQAAGSGGPLSGLLIMATFGLGTFPAMLAMGGIGWWTGARRAQPVAVPVPTPTPSMGAGSLLSGADWRQRGVQIAGGFIVLLGVVTVARGLLPLGAHLH</sequence>
<gene>
    <name evidence="3" type="ORF">SAMN05421783_13328</name>
</gene>
<dbReference type="Pfam" id="PF13386">
    <property type="entry name" value="DsbD_2"/>
    <property type="match status" value="1"/>
</dbReference>